<evidence type="ECO:0000313" key="2">
    <source>
        <dbReference type="EMBL" id="MDH6060734.1"/>
    </source>
</evidence>
<feature type="domain" description="Nucleotide-diphospho-sugar transferase" evidence="1">
    <location>
        <begin position="13"/>
        <end position="122"/>
    </location>
</feature>
<dbReference type="AlphaFoldDB" id="A0AA43KBR4"/>
<organism evidence="2 3">
    <name type="scientific">Chrysosporum bergii ANA360D</name>
    <dbReference type="NCBI Taxonomy" id="617107"/>
    <lineage>
        <taxon>Bacteria</taxon>
        <taxon>Bacillati</taxon>
        <taxon>Cyanobacteriota</taxon>
        <taxon>Cyanophyceae</taxon>
        <taxon>Nostocales</taxon>
        <taxon>Nodulariaceae</taxon>
        <taxon>Chrysosporum</taxon>
    </lineage>
</organism>
<name>A0AA43KBR4_9CYAN</name>
<gene>
    <name evidence="2" type="ORF">NWP17_09815</name>
</gene>
<dbReference type="EMBL" id="JANQDH010000063">
    <property type="protein sequence ID" value="MDH6060734.1"/>
    <property type="molecule type" value="Genomic_DNA"/>
</dbReference>
<sequence length="230" mass="26669">MFTIATNGYDQIFQDCLDSHRNYAKKMGYKYIAFTKSPPNGISGTNSAWLKVALMLQALKQGYKSVFFIDADALIRSYTPAIESVFCADKYIYMSVESSGNFNSGVIMVVNNNQSIKFFEKLFLRADVPGFMLPKSDRCLYENGHVINLAKKSQIVQIISPQWNYNYNTVLEENTKEYVWHGRGTWHKKPRSQEQTVSLWQALWLRLSEGGSRYFLLKRLSKFYAQEYDF</sequence>
<protein>
    <submittedName>
        <fullName evidence="2">Glycosyltransferase family 77 protein</fullName>
    </submittedName>
</protein>
<reference evidence="2 3" key="1">
    <citation type="journal article" date="2023" name="J. Phycol.">
        <title>Chrysosporum ovalisporum is synonymous with the true-branching cyanobacterium Umezakia natans (Nostocales/Aphanizomenonaceae).</title>
        <authorList>
            <person name="McGregor G.B."/>
            <person name="Sendall B.C."/>
            <person name="Niiyama Y."/>
            <person name="Tuji A."/>
            <person name="Willis A."/>
        </authorList>
    </citation>
    <scope>NUCLEOTIDE SEQUENCE [LARGE SCALE GENOMIC DNA]</scope>
    <source>
        <strain evidence="2 3">ANA360D</strain>
    </source>
</reference>
<comment type="caution">
    <text evidence="2">The sequence shown here is derived from an EMBL/GenBank/DDBJ whole genome shotgun (WGS) entry which is preliminary data.</text>
</comment>
<dbReference type="SUPFAM" id="SSF53448">
    <property type="entry name" value="Nucleotide-diphospho-sugar transferases"/>
    <property type="match status" value="1"/>
</dbReference>
<dbReference type="InterPro" id="IPR029044">
    <property type="entry name" value="Nucleotide-diphossugar_trans"/>
</dbReference>
<evidence type="ECO:0000259" key="1">
    <source>
        <dbReference type="Pfam" id="PF03407"/>
    </source>
</evidence>
<dbReference type="Proteomes" id="UP001159387">
    <property type="component" value="Unassembled WGS sequence"/>
</dbReference>
<accession>A0AA43KBR4</accession>
<evidence type="ECO:0000313" key="3">
    <source>
        <dbReference type="Proteomes" id="UP001159387"/>
    </source>
</evidence>
<proteinExistence type="predicted"/>
<dbReference type="Gene3D" id="3.90.550.10">
    <property type="entry name" value="Spore Coat Polysaccharide Biosynthesis Protein SpsA, Chain A"/>
    <property type="match status" value="1"/>
</dbReference>
<dbReference type="Pfam" id="PF03407">
    <property type="entry name" value="Nucleotid_trans"/>
    <property type="match status" value="1"/>
</dbReference>
<dbReference type="InterPro" id="IPR005069">
    <property type="entry name" value="Nucl-diP-sugar_transferase"/>
</dbReference>
<keyword evidence="3" id="KW-1185">Reference proteome</keyword>
<dbReference type="RefSeq" id="WP_280654727.1">
    <property type="nucleotide sequence ID" value="NZ_JANQDH010000063.1"/>
</dbReference>